<proteinExistence type="predicted"/>
<evidence type="ECO:0000313" key="1">
    <source>
        <dbReference type="EMBL" id="MEQ2171948.1"/>
    </source>
</evidence>
<comment type="caution">
    <text evidence="1">The sequence shown here is derived from an EMBL/GenBank/DDBJ whole genome shotgun (WGS) entry which is preliminary data.</text>
</comment>
<protein>
    <submittedName>
        <fullName evidence="1">Uncharacterized protein</fullName>
    </submittedName>
</protein>
<keyword evidence="2" id="KW-1185">Reference proteome</keyword>
<reference evidence="1 2" key="1">
    <citation type="submission" date="2021-06" db="EMBL/GenBank/DDBJ databases">
        <authorList>
            <person name="Palmer J.M."/>
        </authorList>
    </citation>
    <scope>NUCLEOTIDE SEQUENCE [LARGE SCALE GENOMIC DNA]</scope>
    <source>
        <strain evidence="1 2">GA_2019</strain>
        <tissue evidence="1">Muscle</tissue>
    </source>
</reference>
<gene>
    <name evidence="1" type="ORF">GOODEAATRI_015823</name>
</gene>
<dbReference type="EMBL" id="JAHRIO010041170">
    <property type="protein sequence ID" value="MEQ2171948.1"/>
    <property type="molecule type" value="Genomic_DNA"/>
</dbReference>
<name>A0ABV0NKM9_9TELE</name>
<organism evidence="1 2">
    <name type="scientific">Goodea atripinnis</name>
    <dbReference type="NCBI Taxonomy" id="208336"/>
    <lineage>
        <taxon>Eukaryota</taxon>
        <taxon>Metazoa</taxon>
        <taxon>Chordata</taxon>
        <taxon>Craniata</taxon>
        <taxon>Vertebrata</taxon>
        <taxon>Euteleostomi</taxon>
        <taxon>Actinopterygii</taxon>
        <taxon>Neopterygii</taxon>
        <taxon>Teleostei</taxon>
        <taxon>Neoteleostei</taxon>
        <taxon>Acanthomorphata</taxon>
        <taxon>Ovalentaria</taxon>
        <taxon>Atherinomorphae</taxon>
        <taxon>Cyprinodontiformes</taxon>
        <taxon>Goodeidae</taxon>
        <taxon>Goodea</taxon>
    </lineage>
</organism>
<accession>A0ABV0NKM9</accession>
<dbReference type="Proteomes" id="UP001476798">
    <property type="component" value="Unassembled WGS sequence"/>
</dbReference>
<sequence>MLFFNKSRLQPWNTLQLLRLWKIKKITARSSEPTCHNPMTPSRGHQLHCALFIYSIVGYRFLNAVPPVFNLKKPFTLTSTAPVSWVLIDVTGAAPIPTFW</sequence>
<evidence type="ECO:0000313" key="2">
    <source>
        <dbReference type="Proteomes" id="UP001476798"/>
    </source>
</evidence>